<dbReference type="Proteomes" id="UP000230078">
    <property type="component" value="Unassembled WGS sequence"/>
</dbReference>
<proteinExistence type="predicted"/>
<evidence type="ECO:0000313" key="3">
    <source>
        <dbReference type="Proteomes" id="UP000230078"/>
    </source>
</evidence>
<reference evidence="3" key="1">
    <citation type="submission" date="2017-09" db="EMBL/GenBank/DDBJ databases">
        <title>Depth-based differentiation of microbial function through sediment-hosted aquifers and enrichment of novel symbionts in the deep terrestrial subsurface.</title>
        <authorList>
            <person name="Probst A.J."/>
            <person name="Ladd B."/>
            <person name="Jarett J.K."/>
            <person name="Geller-Mcgrath D.E."/>
            <person name="Sieber C.M.K."/>
            <person name="Emerson J.B."/>
            <person name="Anantharaman K."/>
            <person name="Thomas B.C."/>
            <person name="Malmstrom R."/>
            <person name="Stieglmeier M."/>
            <person name="Klingl A."/>
            <person name="Woyke T."/>
            <person name="Ryan C.M."/>
            <person name="Banfield J.F."/>
        </authorList>
    </citation>
    <scope>NUCLEOTIDE SEQUENCE [LARGE SCALE GENOMIC DNA]</scope>
</reference>
<evidence type="ECO:0000313" key="2">
    <source>
        <dbReference type="EMBL" id="PIZ93494.1"/>
    </source>
</evidence>
<name>A0A2M7V4T6_9BACT</name>
<organism evidence="2 3">
    <name type="scientific">Candidatus Magasanikbacteria bacterium CG_4_10_14_0_2_um_filter_41_31</name>
    <dbReference type="NCBI Taxonomy" id="1974639"/>
    <lineage>
        <taxon>Bacteria</taxon>
        <taxon>Candidatus Magasanikiibacteriota</taxon>
    </lineage>
</organism>
<gene>
    <name evidence="2" type="ORF">COX83_01815</name>
</gene>
<feature type="chain" id="PRO_5014760206" description="Lipoprotein" evidence="1">
    <location>
        <begin position="25"/>
        <end position="216"/>
    </location>
</feature>
<feature type="signal peptide" evidence="1">
    <location>
        <begin position="1"/>
        <end position="24"/>
    </location>
</feature>
<dbReference type="AlphaFoldDB" id="A0A2M7V4T6"/>
<accession>A0A2M7V4T6</accession>
<evidence type="ECO:0008006" key="4">
    <source>
        <dbReference type="Google" id="ProtNLM"/>
    </source>
</evidence>
<comment type="caution">
    <text evidence="2">The sequence shown here is derived from an EMBL/GenBank/DDBJ whole genome shotgun (WGS) entry which is preliminary data.</text>
</comment>
<dbReference type="EMBL" id="PFPI01000024">
    <property type="protein sequence ID" value="PIZ93494.1"/>
    <property type="molecule type" value="Genomic_DNA"/>
</dbReference>
<protein>
    <recommendedName>
        <fullName evidence="4">Lipoprotein</fullName>
    </recommendedName>
</protein>
<keyword evidence="1" id="KW-0732">Signal</keyword>
<dbReference type="PROSITE" id="PS51257">
    <property type="entry name" value="PROKAR_LIPOPROTEIN"/>
    <property type="match status" value="1"/>
</dbReference>
<evidence type="ECO:0000256" key="1">
    <source>
        <dbReference type="SAM" id="SignalP"/>
    </source>
</evidence>
<sequence>MKKILGASAMLCALLLVGAGCAPATDDYSATDGDTNDGSDVLDNGGGTVVKDDSALTGSFADCPSATELATFTSTDASVVEGGPFDTTSFTFAKAKWEGNKLNVFISNKEYAASKFGGLDSPVKGADKGTGVLQLVFSNGAEKADVAPYNPAAGYGQSHWVTAEMLVPVGPTGTDALLSMSSGSAVVAALDGSKVCGTFSMTGNNSAATGAFVATF</sequence>